<gene>
    <name evidence="4" type="ORF">CW311_14810</name>
    <name evidence="3" type="ORF">F993_02868</name>
</gene>
<dbReference type="GO" id="GO:0003677">
    <property type="term" value="F:DNA binding"/>
    <property type="evidence" value="ECO:0007669"/>
    <property type="project" value="InterPro"/>
</dbReference>
<dbReference type="Proteomes" id="UP000013034">
    <property type="component" value="Unassembled WGS sequence"/>
</dbReference>
<dbReference type="GO" id="GO:0008168">
    <property type="term" value="F:methyltransferase activity"/>
    <property type="evidence" value="ECO:0007669"/>
    <property type="project" value="InterPro"/>
</dbReference>
<evidence type="ECO:0000313" key="4">
    <source>
        <dbReference type="EMBL" id="PKF32087.1"/>
    </source>
</evidence>
<dbReference type="InterPro" id="IPR035451">
    <property type="entry name" value="Ada-like_dom_sf"/>
</dbReference>
<organism evidence="4 6">
    <name type="scientific">Acinetobacter proteolyticus</name>
    <dbReference type="NCBI Taxonomy" id="1776741"/>
    <lineage>
        <taxon>Bacteria</taxon>
        <taxon>Pseudomonadati</taxon>
        <taxon>Pseudomonadota</taxon>
        <taxon>Gammaproteobacteria</taxon>
        <taxon>Moraxellales</taxon>
        <taxon>Moraxellaceae</taxon>
        <taxon>Acinetobacter</taxon>
    </lineage>
</organism>
<dbReference type="EMBL" id="PISJ01000018">
    <property type="protein sequence ID" value="PKF32087.1"/>
    <property type="molecule type" value="Genomic_DNA"/>
</dbReference>
<evidence type="ECO:0000313" key="3">
    <source>
        <dbReference type="EMBL" id="ENU22419.1"/>
    </source>
</evidence>
<keyword evidence="5" id="KW-1185">Reference proteome</keyword>
<dbReference type="EMBL" id="APOI01000027">
    <property type="protein sequence ID" value="ENU22419.1"/>
    <property type="molecule type" value="Genomic_DNA"/>
</dbReference>
<evidence type="ECO:0000256" key="1">
    <source>
        <dbReference type="ARBA" id="ARBA00023159"/>
    </source>
</evidence>
<dbReference type="GO" id="GO:0008270">
    <property type="term" value="F:zinc ion binding"/>
    <property type="evidence" value="ECO:0007669"/>
    <property type="project" value="InterPro"/>
</dbReference>
<evidence type="ECO:0000259" key="2">
    <source>
        <dbReference type="Pfam" id="PF02805"/>
    </source>
</evidence>
<sequence length="81" mass="9500">MWRHCELTQTELHQKLKQQQIVFAGNAQLKIYGRLTCASGKRMLKNNRVFFVDEQEAIAQGFRPCGHCMQQAYKKWKDATI</sequence>
<reference evidence="4 6" key="2">
    <citation type="submission" date="2017-12" db="EMBL/GenBank/DDBJ databases">
        <title>Draft Genome sequences of multiple microbial strains isolated from spacecraft associated surfaces.</title>
        <authorList>
            <person name="Seuylemezian A."/>
            <person name="Vaishampayan P."/>
            <person name="Venkateswaran K."/>
        </authorList>
    </citation>
    <scope>NUCLEOTIDE SEQUENCE [LARGE SCALE GENOMIC DNA]</scope>
    <source>
        <strain evidence="4 6">2P01AA</strain>
    </source>
</reference>
<dbReference type="AlphaFoldDB" id="A0A1E7QZJ8"/>
<evidence type="ECO:0000313" key="6">
    <source>
        <dbReference type="Proteomes" id="UP000233553"/>
    </source>
</evidence>
<dbReference type="GO" id="GO:0006281">
    <property type="term" value="P:DNA repair"/>
    <property type="evidence" value="ECO:0007669"/>
    <property type="project" value="InterPro"/>
</dbReference>
<feature type="domain" description="Ada DNA repair metal-binding" evidence="2">
    <location>
        <begin position="20"/>
        <end position="69"/>
    </location>
</feature>
<dbReference type="SUPFAM" id="SSF57884">
    <property type="entry name" value="Ada DNA repair protein, N-terminal domain (N-Ada 10)"/>
    <property type="match status" value="1"/>
</dbReference>
<reference evidence="3 5" key="1">
    <citation type="submission" date="2013-02" db="EMBL/GenBank/DDBJ databases">
        <title>The Genome Sequence of Acinetobacter sp. NIPH 809.</title>
        <authorList>
            <consortium name="The Broad Institute Genome Sequencing Platform"/>
            <consortium name="The Broad Institute Genome Sequencing Center for Infectious Disease"/>
            <person name="Cerqueira G."/>
            <person name="Feldgarden M."/>
            <person name="Courvalin P."/>
            <person name="Perichon B."/>
            <person name="Grillot-Courvalin C."/>
            <person name="Clermont D."/>
            <person name="Rocha E."/>
            <person name="Yoon E.-J."/>
            <person name="Nemec A."/>
            <person name="Walker B."/>
            <person name="Young S.K."/>
            <person name="Zeng Q."/>
            <person name="Gargeya S."/>
            <person name="Fitzgerald M."/>
            <person name="Haas B."/>
            <person name="Abouelleil A."/>
            <person name="Alvarado L."/>
            <person name="Arachchi H.M."/>
            <person name="Berlin A.M."/>
            <person name="Chapman S.B."/>
            <person name="Dewar J."/>
            <person name="Goldberg J."/>
            <person name="Griggs A."/>
            <person name="Gujja S."/>
            <person name="Hansen M."/>
            <person name="Howarth C."/>
            <person name="Imamovic A."/>
            <person name="Larimer J."/>
            <person name="McCowan C."/>
            <person name="Murphy C."/>
            <person name="Neiman D."/>
            <person name="Pearson M."/>
            <person name="Priest M."/>
            <person name="Roberts A."/>
            <person name="Saif S."/>
            <person name="Shea T."/>
            <person name="Sisk P."/>
            <person name="Sykes S."/>
            <person name="Wortman J."/>
            <person name="Nusbaum C."/>
            <person name="Birren B."/>
        </authorList>
    </citation>
    <scope>NUCLEOTIDE SEQUENCE [LARGE SCALE GENOMIC DNA]</scope>
    <source>
        <strain evidence="3 5">NIPH 809</strain>
    </source>
</reference>
<keyword evidence="1" id="KW-0010">Activator</keyword>
<dbReference type="InterPro" id="IPR004026">
    <property type="entry name" value="Ada_DNA_repair_Zn-bd"/>
</dbReference>
<evidence type="ECO:0000313" key="5">
    <source>
        <dbReference type="Proteomes" id="UP000013034"/>
    </source>
</evidence>
<name>A0A1E7QZJ8_9GAMM</name>
<proteinExistence type="predicted"/>
<dbReference type="OrthoDB" id="894286at2"/>
<accession>A0A1E7QZJ8</accession>
<dbReference type="Proteomes" id="UP000233553">
    <property type="component" value="Unassembled WGS sequence"/>
</dbReference>
<comment type="caution">
    <text evidence="4">The sequence shown here is derived from an EMBL/GenBank/DDBJ whole genome shotgun (WGS) entry which is preliminary data.</text>
</comment>
<dbReference type="Gene3D" id="3.40.10.10">
    <property type="entry name" value="DNA Methylphosphotriester Repair Domain"/>
    <property type="match status" value="1"/>
</dbReference>
<dbReference type="RefSeq" id="WP_004655895.1">
    <property type="nucleotide sequence ID" value="NZ_CP158965.1"/>
</dbReference>
<dbReference type="GO" id="GO:0006355">
    <property type="term" value="P:regulation of DNA-templated transcription"/>
    <property type="evidence" value="ECO:0007669"/>
    <property type="project" value="InterPro"/>
</dbReference>
<protein>
    <submittedName>
        <fullName evidence="4">Metal-binding protein</fullName>
    </submittedName>
</protein>
<dbReference type="Pfam" id="PF02805">
    <property type="entry name" value="Ada_Zn_binding"/>
    <property type="match status" value="1"/>
</dbReference>